<dbReference type="EMBL" id="CM007901">
    <property type="protein sequence ID" value="OTG05182.1"/>
    <property type="molecule type" value="Genomic_DNA"/>
</dbReference>
<evidence type="ECO:0000259" key="6">
    <source>
        <dbReference type="PROSITE" id="PS51999"/>
    </source>
</evidence>
<dbReference type="Pfam" id="PF06839">
    <property type="entry name" value="Zn_ribbon_GRF"/>
    <property type="match status" value="1"/>
</dbReference>
<dbReference type="InterPro" id="IPR010666">
    <property type="entry name" value="Znf_GRF"/>
</dbReference>
<evidence type="ECO:0000313" key="7">
    <source>
        <dbReference type="EMBL" id="OTG05182.1"/>
    </source>
</evidence>
<keyword evidence="3" id="KW-0862">Zinc</keyword>
<proteinExistence type="predicted"/>
<name>A0A251T3D8_HELAN</name>
<reference evidence="8" key="1">
    <citation type="journal article" date="2017" name="Nature">
        <title>The sunflower genome provides insights into oil metabolism, flowering and Asterid evolution.</title>
        <authorList>
            <person name="Badouin H."/>
            <person name="Gouzy J."/>
            <person name="Grassa C.J."/>
            <person name="Murat F."/>
            <person name="Staton S.E."/>
            <person name="Cottret L."/>
            <person name="Lelandais-Briere C."/>
            <person name="Owens G.L."/>
            <person name="Carrere S."/>
            <person name="Mayjonade B."/>
            <person name="Legrand L."/>
            <person name="Gill N."/>
            <person name="Kane N.C."/>
            <person name="Bowers J.E."/>
            <person name="Hubner S."/>
            <person name="Bellec A."/>
            <person name="Berard A."/>
            <person name="Berges H."/>
            <person name="Blanchet N."/>
            <person name="Boniface M.C."/>
            <person name="Brunel D."/>
            <person name="Catrice O."/>
            <person name="Chaidir N."/>
            <person name="Claudel C."/>
            <person name="Donnadieu C."/>
            <person name="Faraut T."/>
            <person name="Fievet G."/>
            <person name="Helmstetter N."/>
            <person name="King M."/>
            <person name="Knapp S.J."/>
            <person name="Lai Z."/>
            <person name="Le Paslier M.C."/>
            <person name="Lippi Y."/>
            <person name="Lorenzon L."/>
            <person name="Mandel J.R."/>
            <person name="Marage G."/>
            <person name="Marchand G."/>
            <person name="Marquand E."/>
            <person name="Bret-Mestries E."/>
            <person name="Morien E."/>
            <person name="Nambeesan S."/>
            <person name="Nguyen T."/>
            <person name="Pegot-Espagnet P."/>
            <person name="Pouilly N."/>
            <person name="Raftis F."/>
            <person name="Sallet E."/>
            <person name="Schiex T."/>
            <person name="Thomas J."/>
            <person name="Vandecasteele C."/>
            <person name="Vares D."/>
            <person name="Vear F."/>
            <person name="Vautrin S."/>
            <person name="Crespi M."/>
            <person name="Mangin B."/>
            <person name="Burke J.M."/>
            <person name="Salse J."/>
            <person name="Munos S."/>
            <person name="Vincourt P."/>
            <person name="Rieseberg L.H."/>
            <person name="Langlade N.B."/>
        </authorList>
    </citation>
    <scope>NUCLEOTIDE SEQUENCE [LARGE SCALE GENOMIC DNA]</scope>
    <source>
        <strain evidence="8">cv. SF193</strain>
    </source>
</reference>
<keyword evidence="5" id="KW-0472">Membrane</keyword>
<keyword evidence="1" id="KW-0479">Metal-binding</keyword>
<dbReference type="GO" id="GO:0008270">
    <property type="term" value="F:zinc ion binding"/>
    <property type="evidence" value="ECO:0007669"/>
    <property type="project" value="UniProtKB-KW"/>
</dbReference>
<dbReference type="Proteomes" id="UP000215914">
    <property type="component" value="Chromosome 12"/>
</dbReference>
<protein>
    <submittedName>
        <fullName evidence="7">Putative zinc finger, GRF-type</fullName>
    </submittedName>
</protein>
<accession>A0A251T3D8</accession>
<evidence type="ECO:0000256" key="2">
    <source>
        <dbReference type="ARBA" id="ARBA00022771"/>
    </source>
</evidence>
<dbReference type="OMA" id="TIRTSWT"/>
<dbReference type="PANTHER" id="PTHR33248">
    <property type="entry name" value="ZINC ION-BINDING PROTEIN"/>
    <property type="match status" value="1"/>
</dbReference>
<keyword evidence="8" id="KW-1185">Reference proteome</keyword>
<sequence>MYVFKLCSNQVKPQVEVDFKLATKEHEDSISEEARITEMKRCSCGRIATIRTSWTDDNPGRRFYSCLFKPSNYPFIGWIDPLMCLRSIRIIPGLLRKINNLQAKLFVREQEIRKKKRVIWLLILALVIGSLLVSIVCCD</sequence>
<gene>
    <name evidence="7" type="ORF">HannXRQ_Chr12g0370741</name>
</gene>
<dbReference type="InParanoid" id="A0A251T3D8"/>
<feature type="transmembrane region" description="Helical" evidence="5">
    <location>
        <begin position="118"/>
        <end position="136"/>
    </location>
</feature>
<evidence type="ECO:0000256" key="5">
    <source>
        <dbReference type="SAM" id="Phobius"/>
    </source>
</evidence>
<evidence type="ECO:0000256" key="4">
    <source>
        <dbReference type="PROSITE-ProRule" id="PRU01343"/>
    </source>
</evidence>
<evidence type="ECO:0000313" key="8">
    <source>
        <dbReference type="Proteomes" id="UP000215914"/>
    </source>
</evidence>
<keyword evidence="2 4" id="KW-0863">Zinc-finger</keyword>
<dbReference type="AlphaFoldDB" id="A0A251T3D8"/>
<keyword evidence="5" id="KW-0812">Transmembrane</keyword>
<evidence type="ECO:0000256" key="1">
    <source>
        <dbReference type="ARBA" id="ARBA00022723"/>
    </source>
</evidence>
<feature type="domain" description="GRF-type" evidence="6">
    <location>
        <begin position="42"/>
        <end position="82"/>
    </location>
</feature>
<organism evidence="7 8">
    <name type="scientific">Helianthus annuus</name>
    <name type="common">Common sunflower</name>
    <dbReference type="NCBI Taxonomy" id="4232"/>
    <lineage>
        <taxon>Eukaryota</taxon>
        <taxon>Viridiplantae</taxon>
        <taxon>Streptophyta</taxon>
        <taxon>Embryophyta</taxon>
        <taxon>Tracheophyta</taxon>
        <taxon>Spermatophyta</taxon>
        <taxon>Magnoliopsida</taxon>
        <taxon>eudicotyledons</taxon>
        <taxon>Gunneridae</taxon>
        <taxon>Pentapetalae</taxon>
        <taxon>asterids</taxon>
        <taxon>campanulids</taxon>
        <taxon>Asterales</taxon>
        <taxon>Asteraceae</taxon>
        <taxon>Asteroideae</taxon>
        <taxon>Heliantheae alliance</taxon>
        <taxon>Heliantheae</taxon>
        <taxon>Helianthus</taxon>
    </lineage>
</organism>
<keyword evidence="5" id="KW-1133">Transmembrane helix</keyword>
<dbReference type="PROSITE" id="PS51999">
    <property type="entry name" value="ZF_GRF"/>
    <property type="match status" value="1"/>
</dbReference>
<evidence type="ECO:0000256" key="3">
    <source>
        <dbReference type="ARBA" id="ARBA00022833"/>
    </source>
</evidence>